<protein>
    <submittedName>
        <fullName evidence="4">Sugar phosphate isomerase/epimerase family protein</fullName>
    </submittedName>
</protein>
<sequence>MHPTAPRRALAGLAALTLAATGVLASVSGASAAPRGPGAADCAGRSIPASKISIQLFSYASWSRAVGTEQVLAELEEIGYRNVEPFGGSYEGRDAETWRALLKEYGLKQPSSHGSVATATFGTTLDFAKTVGQKYVGSGGFPAPSIARDGSSSYADVIATAEAMDALGEQSVKNGTGKLFGHNHQWEFTTLVTNPETGETTTAWEVLVQNTDPRWVTFQLDVFWAADAGADVVALLEEYGGRIELLHIKDGDLAGDARGIPSDVGEGELDWDAILGAAQGHVKYYVVERDGAPADAEFARDSFEFLTCTSF</sequence>
<feature type="signal peptide" evidence="2">
    <location>
        <begin position="1"/>
        <end position="25"/>
    </location>
</feature>
<evidence type="ECO:0000313" key="4">
    <source>
        <dbReference type="EMBL" id="MFC3688669.1"/>
    </source>
</evidence>
<dbReference type="Gene3D" id="3.20.20.150">
    <property type="entry name" value="Divalent-metal-dependent TIM barrel enzymes"/>
    <property type="match status" value="1"/>
</dbReference>
<dbReference type="PANTHER" id="PTHR12110">
    <property type="entry name" value="HYDROXYPYRUVATE ISOMERASE"/>
    <property type="match status" value="1"/>
</dbReference>
<comment type="caution">
    <text evidence="4">The sequence shown here is derived from an EMBL/GenBank/DDBJ whole genome shotgun (WGS) entry which is preliminary data.</text>
</comment>
<evidence type="ECO:0000313" key="5">
    <source>
        <dbReference type="Proteomes" id="UP001595685"/>
    </source>
</evidence>
<reference evidence="5" key="1">
    <citation type="journal article" date="2019" name="Int. J. Syst. Evol. Microbiol.">
        <title>The Global Catalogue of Microorganisms (GCM) 10K type strain sequencing project: providing services to taxonomists for standard genome sequencing and annotation.</title>
        <authorList>
            <consortium name="The Broad Institute Genomics Platform"/>
            <consortium name="The Broad Institute Genome Sequencing Center for Infectious Disease"/>
            <person name="Wu L."/>
            <person name="Ma J."/>
        </authorList>
    </citation>
    <scope>NUCLEOTIDE SEQUENCE [LARGE SCALE GENOMIC DNA]</scope>
    <source>
        <strain evidence="5">NCAIM B.02333</strain>
    </source>
</reference>
<evidence type="ECO:0000256" key="2">
    <source>
        <dbReference type="SAM" id="SignalP"/>
    </source>
</evidence>
<dbReference type="PANTHER" id="PTHR12110:SF41">
    <property type="entry name" value="INOSOSE DEHYDRATASE"/>
    <property type="match status" value="1"/>
</dbReference>
<keyword evidence="2" id="KW-0732">Signal</keyword>
<keyword evidence="5" id="KW-1185">Reference proteome</keyword>
<evidence type="ECO:0000256" key="1">
    <source>
        <dbReference type="ARBA" id="ARBA00023277"/>
    </source>
</evidence>
<feature type="chain" id="PRO_5047420704" evidence="2">
    <location>
        <begin position="26"/>
        <end position="311"/>
    </location>
</feature>
<dbReference type="InterPro" id="IPR013022">
    <property type="entry name" value="Xyl_isomerase-like_TIM-brl"/>
</dbReference>
<keyword evidence="1" id="KW-0119">Carbohydrate metabolism</keyword>
<dbReference type="GO" id="GO:0016853">
    <property type="term" value="F:isomerase activity"/>
    <property type="evidence" value="ECO:0007669"/>
    <property type="project" value="UniProtKB-KW"/>
</dbReference>
<dbReference type="SUPFAM" id="SSF51658">
    <property type="entry name" value="Xylose isomerase-like"/>
    <property type="match status" value="1"/>
</dbReference>
<name>A0ABV7WH23_9MICO</name>
<dbReference type="Pfam" id="PF01261">
    <property type="entry name" value="AP_endonuc_2"/>
    <property type="match status" value="1"/>
</dbReference>
<dbReference type="EMBL" id="JBHRWW010000005">
    <property type="protein sequence ID" value="MFC3688669.1"/>
    <property type="molecule type" value="Genomic_DNA"/>
</dbReference>
<gene>
    <name evidence="4" type="ORF">ACFOLH_09980</name>
</gene>
<evidence type="ECO:0000259" key="3">
    <source>
        <dbReference type="Pfam" id="PF01261"/>
    </source>
</evidence>
<feature type="domain" description="Xylose isomerase-like TIM barrel" evidence="3">
    <location>
        <begin position="73"/>
        <end position="291"/>
    </location>
</feature>
<dbReference type="InterPro" id="IPR050312">
    <property type="entry name" value="IolE/XylAMocC-like"/>
</dbReference>
<keyword evidence="4" id="KW-0413">Isomerase</keyword>
<dbReference type="RefSeq" id="WP_340291019.1">
    <property type="nucleotide sequence ID" value="NZ_JBBEOI010000028.1"/>
</dbReference>
<dbReference type="Proteomes" id="UP001595685">
    <property type="component" value="Unassembled WGS sequence"/>
</dbReference>
<proteinExistence type="predicted"/>
<accession>A0ABV7WH23</accession>
<organism evidence="4 5">
    <name type="scientific">Aquipuribacter hungaricus</name>
    <dbReference type="NCBI Taxonomy" id="545624"/>
    <lineage>
        <taxon>Bacteria</taxon>
        <taxon>Bacillati</taxon>
        <taxon>Actinomycetota</taxon>
        <taxon>Actinomycetes</taxon>
        <taxon>Micrococcales</taxon>
        <taxon>Intrasporangiaceae</taxon>
        <taxon>Aquipuribacter</taxon>
    </lineage>
</organism>
<dbReference type="InterPro" id="IPR036237">
    <property type="entry name" value="Xyl_isomerase-like_sf"/>
</dbReference>